<evidence type="ECO:0000313" key="2">
    <source>
        <dbReference type="Proteomes" id="UP000033945"/>
    </source>
</evidence>
<sequence length="116" mass="13357">MLKILETDSENNPTLVEYYGQKIKEGDVINFKASRSERKPPKYFLVDSIIEKIRNGDCIAVTLLQCRPTVTVRLDQNDPDDEFSFRILTPWQAVGILNDFGESVLKIIKDLRRAIE</sequence>
<gene>
    <name evidence="1" type="ORF">UW55_C0001G0044</name>
</gene>
<name>A0A0G1IWJ3_9BACT</name>
<comment type="caution">
    <text evidence="1">The sequence shown here is derived from an EMBL/GenBank/DDBJ whole genome shotgun (WGS) entry which is preliminary data.</text>
</comment>
<proteinExistence type="predicted"/>
<evidence type="ECO:0000313" key="1">
    <source>
        <dbReference type="EMBL" id="KKT63751.1"/>
    </source>
</evidence>
<accession>A0A0G1IWJ3</accession>
<dbReference type="EMBL" id="LCIT01000001">
    <property type="protein sequence ID" value="KKT63751.1"/>
    <property type="molecule type" value="Genomic_DNA"/>
</dbReference>
<protein>
    <submittedName>
        <fullName evidence="1">Uncharacterized protein</fullName>
    </submittedName>
</protein>
<reference evidence="1 2" key="1">
    <citation type="journal article" date="2015" name="Nature">
        <title>rRNA introns, odd ribosomes, and small enigmatic genomes across a large radiation of phyla.</title>
        <authorList>
            <person name="Brown C.T."/>
            <person name="Hug L.A."/>
            <person name="Thomas B.C."/>
            <person name="Sharon I."/>
            <person name="Castelle C.J."/>
            <person name="Singh A."/>
            <person name="Wilkins M.J."/>
            <person name="Williams K.H."/>
            <person name="Banfield J.F."/>
        </authorList>
    </citation>
    <scope>NUCLEOTIDE SEQUENCE [LARGE SCALE GENOMIC DNA]</scope>
</reference>
<dbReference type="Proteomes" id="UP000033945">
    <property type="component" value="Unassembled WGS sequence"/>
</dbReference>
<dbReference type="AlphaFoldDB" id="A0A0G1IWJ3"/>
<organism evidence="1 2">
    <name type="scientific">Candidatus Giovannonibacteria bacterium GW2011_GWA2_44_26</name>
    <dbReference type="NCBI Taxonomy" id="1618648"/>
    <lineage>
        <taxon>Bacteria</taxon>
        <taxon>Candidatus Giovannoniibacteriota</taxon>
    </lineage>
</organism>